<dbReference type="EC" id="5.4.99.2" evidence="10"/>
<dbReference type="SUPFAM" id="SSF51703">
    <property type="entry name" value="Cobalamin (vitamin B12)-dependent enzymes"/>
    <property type="match status" value="1"/>
</dbReference>
<comment type="subunit">
    <text evidence="6">Heterodimer of an alpha and a beta chain.</text>
</comment>
<name>A0A0U0ZH03_9MYCO</name>
<evidence type="ECO:0000256" key="9">
    <source>
        <dbReference type="ARBA" id="ARBA00023285"/>
    </source>
</evidence>
<keyword evidence="9" id="KW-0170">Cobalt</keyword>
<dbReference type="UniPathway" id="UPA00945">
    <property type="reaction ID" value="UER00910"/>
</dbReference>
<dbReference type="NCBIfam" id="TIGR00642">
    <property type="entry name" value="mmCoA_mut_beta"/>
    <property type="match status" value="1"/>
</dbReference>
<evidence type="ECO:0000256" key="4">
    <source>
        <dbReference type="ARBA" id="ARBA00005146"/>
    </source>
</evidence>
<keyword evidence="8 12" id="KW-0413">Isomerase</keyword>
<dbReference type="InterPro" id="IPR016176">
    <property type="entry name" value="Cbl-dep_enz_cat"/>
</dbReference>
<dbReference type="GO" id="GO:0046872">
    <property type="term" value="F:metal ion binding"/>
    <property type="evidence" value="ECO:0007669"/>
    <property type="project" value="InterPro"/>
</dbReference>
<comment type="function">
    <text evidence="3">Catalyzes the isomerization of succinyl-CoA to methylmalonyl-CoA during synthesis of propionate from tricarboxylic acid-cycle intermediates.</text>
</comment>
<dbReference type="GO" id="GO:0005737">
    <property type="term" value="C:cytoplasm"/>
    <property type="evidence" value="ECO:0007669"/>
    <property type="project" value="TreeGrafter"/>
</dbReference>
<evidence type="ECO:0000313" key="12">
    <source>
        <dbReference type="EMBL" id="CPV35120.1"/>
    </source>
</evidence>
<evidence type="ECO:0000256" key="6">
    <source>
        <dbReference type="ARBA" id="ARBA00011870"/>
    </source>
</evidence>
<dbReference type="PROSITE" id="PS00544">
    <property type="entry name" value="METMALONYL_COA_MUTASE"/>
    <property type="match status" value="1"/>
</dbReference>
<dbReference type="Gene3D" id="3.20.20.240">
    <property type="entry name" value="Methylmalonyl-CoA mutase"/>
    <property type="match status" value="1"/>
</dbReference>
<dbReference type="PANTHER" id="PTHR48101">
    <property type="entry name" value="METHYLMALONYL-COA MUTASE, MITOCHONDRIAL-RELATED"/>
    <property type="match status" value="1"/>
</dbReference>
<proteinExistence type="inferred from homology"/>
<comment type="pathway">
    <text evidence="4">Metabolic intermediate metabolism; propanoyl-CoA degradation; succinyl-CoA from propanoyl-CoA: step 3/3.</text>
</comment>
<accession>A0A0U0ZH03</accession>
<evidence type="ECO:0000256" key="7">
    <source>
        <dbReference type="ARBA" id="ARBA00022628"/>
    </source>
</evidence>
<keyword evidence="7" id="KW-0846">Cobalamin</keyword>
<organism evidence="12 13">
    <name type="scientific">Mycobacteroides abscessus</name>
    <dbReference type="NCBI Taxonomy" id="36809"/>
    <lineage>
        <taxon>Bacteria</taxon>
        <taxon>Bacillati</taxon>
        <taxon>Actinomycetota</taxon>
        <taxon>Actinomycetes</taxon>
        <taxon>Mycobacteriales</taxon>
        <taxon>Mycobacteriaceae</taxon>
        <taxon>Mycobacteroides</taxon>
    </lineage>
</organism>
<evidence type="ECO:0000313" key="13">
    <source>
        <dbReference type="Proteomes" id="UP000045782"/>
    </source>
</evidence>
<dbReference type="InterPro" id="IPR006099">
    <property type="entry name" value="MeMalonylCoA_mutase_a/b_cat"/>
</dbReference>
<dbReference type="Pfam" id="PF01642">
    <property type="entry name" value="MM_CoA_mutase"/>
    <property type="match status" value="1"/>
</dbReference>
<dbReference type="GO" id="GO:0019652">
    <property type="term" value="P:lactate fermentation to propionate and acetate"/>
    <property type="evidence" value="ECO:0007669"/>
    <property type="project" value="InterPro"/>
</dbReference>
<evidence type="ECO:0000256" key="8">
    <source>
        <dbReference type="ARBA" id="ARBA00023235"/>
    </source>
</evidence>
<dbReference type="InterPro" id="IPR058549">
    <property type="entry name" value="MeMalonylCoA_mutase_a/b_site"/>
</dbReference>
<dbReference type="RefSeq" id="WP_005057873.1">
    <property type="nucleotide sequence ID" value="NZ_AP022621.1"/>
</dbReference>
<dbReference type="InterPro" id="IPR004608">
    <property type="entry name" value="MMCoA_mutase_b"/>
</dbReference>
<comment type="cofactor">
    <cofactor evidence="2">
        <name>adenosylcob(III)alamin</name>
        <dbReference type="ChEBI" id="CHEBI:18408"/>
    </cofactor>
</comment>
<dbReference type="GO" id="GO:0004494">
    <property type="term" value="F:methylmalonyl-CoA mutase activity"/>
    <property type="evidence" value="ECO:0007669"/>
    <property type="project" value="UniProtKB-UniRule"/>
</dbReference>
<dbReference type="InterPro" id="IPR036724">
    <property type="entry name" value="Cobalamin-bd_sf"/>
</dbReference>
<dbReference type="Proteomes" id="UP000045782">
    <property type="component" value="Unassembled WGS sequence"/>
</dbReference>
<evidence type="ECO:0000256" key="2">
    <source>
        <dbReference type="ARBA" id="ARBA00001922"/>
    </source>
</evidence>
<dbReference type="GO" id="GO:0031419">
    <property type="term" value="F:cobalamin binding"/>
    <property type="evidence" value="ECO:0007669"/>
    <property type="project" value="UniProtKB-KW"/>
</dbReference>
<feature type="domain" description="Methylmalonyl-CoA mutase alpha/beta chain catalytic" evidence="11">
    <location>
        <begin position="128"/>
        <end position="454"/>
    </location>
</feature>
<dbReference type="GO" id="GO:0019678">
    <property type="term" value="P:propionate metabolic process, methylmalonyl pathway"/>
    <property type="evidence" value="ECO:0007669"/>
    <property type="project" value="TreeGrafter"/>
</dbReference>
<evidence type="ECO:0000256" key="3">
    <source>
        <dbReference type="ARBA" id="ARBA00003359"/>
    </source>
</evidence>
<comment type="catalytic activity">
    <reaction evidence="1">
        <text>(R)-methylmalonyl-CoA = succinyl-CoA</text>
        <dbReference type="Rhea" id="RHEA:22888"/>
        <dbReference type="ChEBI" id="CHEBI:57292"/>
        <dbReference type="ChEBI" id="CHEBI:57326"/>
        <dbReference type="EC" id="5.4.99.2"/>
    </reaction>
</comment>
<sequence length="607" mass="63163">MTVEVPEIRRDFARWQKGVAGVLAKSTRKAVEDLPADPERLLDSPTYDGIAIRPLYTALDELPEPSLPGQWPFVRGGDPRRDVNSGWKVAEVFGGAADPALVNEAILDALGQGASAIVLAGLPPEAVARALQGVYLDLAPVQLEAGAELTAVAEALLTTLDAYEGDAAAVVADLGADPLGNAFADRAGISIDETVALARRATARTEQVRAITVDGTVAHESGASDSQELAVAVAAGVAYLRLLQRAGLTVAEALEQISFRIAATDDQFLSIAKFRAARVLWARVAEVAGAPDAGGAVIHAVTSEPMMAQRDPWVNMLRTTLAAFGAGVGGADSVRVRRFDDAIPGGLGAVSPAFAARIARNTQLLLIEESHVARVLDPGGGSWFIEDLTESLAQQAWSLFTEIEAGGGFEAATELIRERIAATRAQRADDIAHRRTSVTGVNEFPNLAEEPLPPHPGTGYRYAADFEELRDRSDAFLASSGARPSALLLPLGPLAEHNVRTTFASNLLASGGIEAINPGALDASAVADAVADAGARIAVICGTDARYAAEAGAVVDAAKAAGITDVYLAGPEKAVAEVAEVSRPDGYLTMKINAVEALSAMLTKLGA</sequence>
<gene>
    <name evidence="12" type="primary">mutA</name>
    <name evidence="12" type="ORF">ERS075579_00637</name>
</gene>
<comment type="similarity">
    <text evidence="5">Belongs to the methylmalonyl-CoA mutase family.</text>
</comment>
<dbReference type="PANTHER" id="PTHR48101:SF4">
    <property type="entry name" value="METHYLMALONYL-COA MUTASE, MITOCHONDRIAL"/>
    <property type="match status" value="1"/>
</dbReference>
<dbReference type="Gene3D" id="3.40.50.280">
    <property type="entry name" value="Cobalamin-binding domain"/>
    <property type="match status" value="1"/>
</dbReference>
<evidence type="ECO:0000256" key="10">
    <source>
        <dbReference type="NCBIfam" id="TIGR00642"/>
    </source>
</evidence>
<dbReference type="EMBL" id="CSWP01000001">
    <property type="protein sequence ID" value="CPV35120.1"/>
    <property type="molecule type" value="Genomic_DNA"/>
</dbReference>
<protein>
    <recommendedName>
        <fullName evidence="10">Methylmalonyl-CoA mutase small subunit</fullName>
        <ecNumber evidence="10">5.4.99.2</ecNumber>
    </recommendedName>
</protein>
<evidence type="ECO:0000259" key="11">
    <source>
        <dbReference type="Pfam" id="PF01642"/>
    </source>
</evidence>
<dbReference type="AlphaFoldDB" id="A0A0U0ZH03"/>
<dbReference type="SUPFAM" id="SSF52242">
    <property type="entry name" value="Cobalamin (vitamin B12)-binding domain"/>
    <property type="match status" value="1"/>
</dbReference>
<evidence type="ECO:0000256" key="5">
    <source>
        <dbReference type="ARBA" id="ARBA00008465"/>
    </source>
</evidence>
<reference evidence="12 13" key="1">
    <citation type="submission" date="2015-03" db="EMBL/GenBank/DDBJ databases">
        <authorList>
            <person name="Murphy D."/>
        </authorList>
    </citation>
    <scope>NUCLEOTIDE SEQUENCE [LARGE SCALE GENOMIC DNA]</scope>
    <source>
        <strain evidence="12 13">PAP088</strain>
    </source>
</reference>
<evidence type="ECO:0000256" key="1">
    <source>
        <dbReference type="ARBA" id="ARBA00000290"/>
    </source>
</evidence>